<dbReference type="AlphaFoldDB" id="A0A2U1IWR0"/>
<dbReference type="EMBL" id="MBFU01000902">
    <property type="protein sequence ID" value="PVZ97237.1"/>
    <property type="molecule type" value="Genomic_DNA"/>
</dbReference>
<gene>
    <name evidence="2" type="ORF">BB558_006810</name>
</gene>
<evidence type="ECO:0000256" key="1">
    <source>
        <dbReference type="SAM" id="MobiDB-lite"/>
    </source>
</evidence>
<reference evidence="2 3" key="1">
    <citation type="journal article" date="2018" name="MBio">
        <title>Comparative Genomics Reveals the Core Gene Toolbox for the Fungus-Insect Symbiosis.</title>
        <authorList>
            <person name="Wang Y."/>
            <person name="Stata M."/>
            <person name="Wang W."/>
            <person name="Stajich J.E."/>
            <person name="White M.M."/>
            <person name="Moncalvo J.M."/>
        </authorList>
    </citation>
    <scope>NUCLEOTIDE SEQUENCE [LARGE SCALE GENOMIC DNA]</scope>
    <source>
        <strain evidence="2 3">AUS-126-30</strain>
    </source>
</reference>
<sequence>MSNEQQDYNNQNNRALKLLSSKFRNSPKLLKVSALPTTPEIKPKQIIQKEFTPQKTIRTPMVPETLIQNIMDGLITTIANKSLPRKKSRQPNTNNRLLRMTINNSTKGRYSRPISQYYRNQQENFGYSGTPTRLSGSTRYGQSN</sequence>
<name>A0A2U1IWR0_SMIAN</name>
<feature type="region of interest" description="Disordered" evidence="1">
    <location>
        <begin position="123"/>
        <end position="144"/>
    </location>
</feature>
<evidence type="ECO:0000313" key="2">
    <source>
        <dbReference type="EMBL" id="PVZ97237.1"/>
    </source>
</evidence>
<organism evidence="2 3">
    <name type="scientific">Smittium angustum</name>
    <dbReference type="NCBI Taxonomy" id="133377"/>
    <lineage>
        <taxon>Eukaryota</taxon>
        <taxon>Fungi</taxon>
        <taxon>Fungi incertae sedis</taxon>
        <taxon>Zoopagomycota</taxon>
        <taxon>Kickxellomycotina</taxon>
        <taxon>Harpellomycetes</taxon>
        <taxon>Harpellales</taxon>
        <taxon>Legeriomycetaceae</taxon>
        <taxon>Smittium</taxon>
    </lineage>
</organism>
<dbReference type="Proteomes" id="UP000245591">
    <property type="component" value="Unassembled WGS sequence"/>
</dbReference>
<keyword evidence="3" id="KW-1185">Reference proteome</keyword>
<evidence type="ECO:0000313" key="3">
    <source>
        <dbReference type="Proteomes" id="UP000245591"/>
    </source>
</evidence>
<protein>
    <submittedName>
        <fullName evidence="2">Uncharacterized protein</fullName>
    </submittedName>
</protein>
<proteinExistence type="predicted"/>
<accession>A0A2U1IWR0</accession>
<comment type="caution">
    <text evidence="2">The sequence shown here is derived from an EMBL/GenBank/DDBJ whole genome shotgun (WGS) entry which is preliminary data.</text>
</comment>